<dbReference type="InterPro" id="IPR021276">
    <property type="entry name" value="DUF2855"/>
</dbReference>
<evidence type="ECO:0000313" key="2">
    <source>
        <dbReference type="Proteomes" id="UP001139408"/>
    </source>
</evidence>
<reference evidence="1" key="1">
    <citation type="submission" date="2022-01" db="EMBL/GenBank/DDBJ databases">
        <title>Whole genome-based taxonomy of the Shewanellaceae.</title>
        <authorList>
            <person name="Martin-Rodriguez A.J."/>
        </authorList>
    </citation>
    <scope>NUCLEOTIDE SEQUENCE</scope>
    <source>
        <strain evidence="1">DSM 23803</strain>
    </source>
</reference>
<comment type="caution">
    <text evidence="1">The sequence shown here is derived from an EMBL/GenBank/DDBJ whole genome shotgun (WGS) entry which is preliminary data.</text>
</comment>
<dbReference type="RefSeq" id="WP_188927025.1">
    <property type="nucleotide sequence ID" value="NZ_BMQI01000071.1"/>
</dbReference>
<protein>
    <submittedName>
        <fullName evidence="1">DUF2855 family protein</fullName>
    </submittedName>
</protein>
<dbReference type="AlphaFoldDB" id="A0A9X2CBH1"/>
<organism evidence="1 2">
    <name type="scientific">Shewanella algicola</name>
    <dbReference type="NCBI Taxonomy" id="640633"/>
    <lineage>
        <taxon>Bacteria</taxon>
        <taxon>Pseudomonadati</taxon>
        <taxon>Pseudomonadota</taxon>
        <taxon>Gammaproteobacteria</taxon>
        <taxon>Alteromonadales</taxon>
        <taxon>Shewanellaceae</taxon>
        <taxon>Shewanella</taxon>
    </lineage>
</organism>
<evidence type="ECO:0000313" key="1">
    <source>
        <dbReference type="EMBL" id="MCL1107590.1"/>
    </source>
</evidence>
<dbReference type="Pfam" id="PF11017">
    <property type="entry name" value="DUF2855"/>
    <property type="match status" value="1"/>
</dbReference>
<keyword evidence="2" id="KW-1185">Reference proteome</keyword>
<dbReference type="Proteomes" id="UP001139408">
    <property type="component" value="Unassembled WGS sequence"/>
</dbReference>
<sequence length="364" mass="40764">MHEFQVNKHDFTKTRLAENNDLTTETALSDNEVIVRVDSFALTANNITYAVLGEKLGYWQFFPASDNADNTWGIIPVWGFATVMSSHSNDIAVGEKLFGYFPPTSLVKMTATQVSSQRFFDGSAHRAALPPGYNVYRRVLAEPGYNENYDKQRMLLFPLYITSFCLWDYLQSQHWFDAEQVIIISASSKTSIGLAYGIDDSEPAPNLIGMTSARNSEFVKELGVYKQVLNYGDISELNPTLKTVIVDMAGNAEQLKAIEQHMGKNLTYCLQVGLTHWDAASFTSPFTHTDSEMFFAPGHIQKRITQWGAKEFERQSMSFMAKSMQRSASWLAFTTIDGIEQMTGVYADVCNGVLAPEKGIIVKP</sequence>
<accession>A0A9X2CBH1</accession>
<dbReference type="EMBL" id="JAKILJ010000070">
    <property type="protein sequence ID" value="MCL1107590.1"/>
    <property type="molecule type" value="Genomic_DNA"/>
</dbReference>
<gene>
    <name evidence="1" type="ORF">L2749_20475</name>
</gene>
<proteinExistence type="predicted"/>
<name>A0A9X2CBH1_9GAMM</name>